<keyword evidence="5" id="KW-0472">Membrane</keyword>
<keyword evidence="7" id="KW-1185">Reference proteome</keyword>
<keyword evidence="5" id="KW-1133">Transmembrane helix</keyword>
<evidence type="ECO:0000256" key="3">
    <source>
        <dbReference type="ARBA" id="ARBA00023002"/>
    </source>
</evidence>
<dbReference type="Gene3D" id="3.40.50.720">
    <property type="entry name" value="NAD(P)-binding Rossmann-like Domain"/>
    <property type="match status" value="1"/>
</dbReference>
<gene>
    <name evidence="6" type="primary">TDA5</name>
    <name evidence="6" type="ORF">ATY40_BA7502576</name>
</gene>
<dbReference type="PANTHER" id="PTHR24322">
    <property type="entry name" value="PKSB"/>
    <property type="match status" value="1"/>
</dbReference>
<dbReference type="InterPro" id="IPR020904">
    <property type="entry name" value="Sc_DH/Rdtase_CS"/>
</dbReference>
<protein>
    <submittedName>
        <fullName evidence="6">BA75_02576T0</fullName>
    </submittedName>
</protein>
<name>A0A1B2JC83_PICPA</name>
<evidence type="ECO:0000313" key="7">
    <source>
        <dbReference type="Proteomes" id="UP000094565"/>
    </source>
</evidence>
<dbReference type="EMBL" id="CP014585">
    <property type="protein sequence ID" value="ANZ75653.1"/>
    <property type="molecule type" value="Genomic_DNA"/>
</dbReference>
<proteinExistence type="inferred from homology"/>
<dbReference type="PROSITE" id="PS00061">
    <property type="entry name" value="ADH_SHORT"/>
    <property type="match status" value="1"/>
</dbReference>
<feature type="transmembrane region" description="Helical" evidence="5">
    <location>
        <begin position="34"/>
        <end position="58"/>
    </location>
</feature>
<dbReference type="GO" id="GO:0016616">
    <property type="term" value="F:oxidoreductase activity, acting on the CH-OH group of donors, NAD or NADP as acceptor"/>
    <property type="evidence" value="ECO:0007669"/>
    <property type="project" value="TreeGrafter"/>
</dbReference>
<dbReference type="PRINTS" id="PR00080">
    <property type="entry name" value="SDRFAMILY"/>
</dbReference>
<evidence type="ECO:0000256" key="5">
    <source>
        <dbReference type="SAM" id="Phobius"/>
    </source>
</evidence>
<evidence type="ECO:0000256" key="4">
    <source>
        <dbReference type="RuleBase" id="RU000363"/>
    </source>
</evidence>
<evidence type="ECO:0000313" key="6">
    <source>
        <dbReference type="EMBL" id="ANZ75653.1"/>
    </source>
</evidence>
<comment type="similarity">
    <text evidence="1 4">Belongs to the short-chain dehydrogenases/reductases (SDR) family.</text>
</comment>
<evidence type="ECO:0000256" key="1">
    <source>
        <dbReference type="ARBA" id="ARBA00006484"/>
    </source>
</evidence>
<organism evidence="6 7">
    <name type="scientific">Komagataella pastoris</name>
    <name type="common">Yeast</name>
    <name type="synonym">Pichia pastoris</name>
    <dbReference type="NCBI Taxonomy" id="4922"/>
    <lineage>
        <taxon>Eukaryota</taxon>
        <taxon>Fungi</taxon>
        <taxon>Dikarya</taxon>
        <taxon>Ascomycota</taxon>
        <taxon>Saccharomycotina</taxon>
        <taxon>Pichiomycetes</taxon>
        <taxon>Pichiales</taxon>
        <taxon>Pichiaceae</taxon>
        <taxon>Komagataella</taxon>
    </lineage>
</organism>
<dbReference type="InterPro" id="IPR036291">
    <property type="entry name" value="NAD(P)-bd_dom_sf"/>
</dbReference>
<dbReference type="PANTHER" id="PTHR24322:SF736">
    <property type="entry name" value="RETINOL DEHYDROGENASE 10"/>
    <property type="match status" value="1"/>
</dbReference>
<keyword evidence="5" id="KW-0812">Transmembrane</keyword>
<sequence>MLGVPEPLVSSSQSSIDRVIYWAQLTLLHPVLTWVFWLLGLPAWFCLTVDIIWLILWVDGRKRVKKDKIKVLITGGSQGLGMEIVKKLVSVSEKVYILDIEEPKFQHEKLEYYKCNVTDNQELSRCFDKIMKNAGQLDILINNAAIRGSGAFMNSSQEHFLQGFNVNFLSHVGLMRKLIKIHSSNYMNPDIPRKNLHIITISSILGLVGPRNLSMYSATKSALLTFIESISHEVRSQDVSFATFLPGQLDTAMFSDVSVTHNFLAPVVEAEKLAIRVVDACLYTREGTFMWPLYTWAIPILRILPFTITEWARHFSGMDNQIIQ</sequence>
<dbReference type="PRINTS" id="PR00081">
    <property type="entry name" value="GDHRDH"/>
</dbReference>
<dbReference type="Proteomes" id="UP000094565">
    <property type="component" value="Chromosome 2"/>
</dbReference>
<dbReference type="Pfam" id="PF00106">
    <property type="entry name" value="adh_short"/>
    <property type="match status" value="1"/>
</dbReference>
<dbReference type="AlphaFoldDB" id="A0A1B2JC83"/>
<keyword evidence="2" id="KW-0521">NADP</keyword>
<evidence type="ECO:0000256" key="2">
    <source>
        <dbReference type="ARBA" id="ARBA00022857"/>
    </source>
</evidence>
<accession>A0A1B2JC83</accession>
<keyword evidence="3" id="KW-0560">Oxidoreductase</keyword>
<dbReference type="OrthoDB" id="5840532at2759"/>
<reference evidence="6 7" key="1">
    <citation type="submission" date="2016-02" db="EMBL/GenBank/DDBJ databases">
        <title>Comparative genomic and transcriptomic foundation for Pichia pastoris.</title>
        <authorList>
            <person name="Love K.R."/>
            <person name="Shah K.A."/>
            <person name="Whittaker C.A."/>
            <person name="Wu J."/>
            <person name="Bartlett M.C."/>
            <person name="Ma D."/>
            <person name="Leeson R.L."/>
            <person name="Priest M."/>
            <person name="Young S.K."/>
            <person name="Love J.C."/>
        </authorList>
    </citation>
    <scope>NUCLEOTIDE SEQUENCE [LARGE SCALE GENOMIC DNA]</scope>
    <source>
        <strain evidence="6 7">ATCC 28485</strain>
    </source>
</reference>
<dbReference type="SUPFAM" id="SSF51735">
    <property type="entry name" value="NAD(P)-binding Rossmann-fold domains"/>
    <property type="match status" value="1"/>
</dbReference>
<dbReference type="InterPro" id="IPR002347">
    <property type="entry name" value="SDR_fam"/>
</dbReference>